<dbReference type="EnsemblMetazoa" id="XM_028661292.1">
    <property type="protein sequence ID" value="XP_028517093.1"/>
    <property type="gene ID" value="LOC114575777"/>
</dbReference>
<evidence type="ECO:0000313" key="3">
    <source>
        <dbReference type="Proteomes" id="UP000887567"/>
    </source>
</evidence>
<accession>A0A913YPX0</accession>
<organism evidence="2 3">
    <name type="scientific">Exaiptasia diaphana</name>
    <name type="common">Tropical sea anemone</name>
    <name type="synonym">Aiptasia pulchella</name>
    <dbReference type="NCBI Taxonomy" id="2652724"/>
    <lineage>
        <taxon>Eukaryota</taxon>
        <taxon>Metazoa</taxon>
        <taxon>Cnidaria</taxon>
        <taxon>Anthozoa</taxon>
        <taxon>Hexacorallia</taxon>
        <taxon>Actiniaria</taxon>
        <taxon>Aiptasiidae</taxon>
        <taxon>Exaiptasia</taxon>
    </lineage>
</organism>
<dbReference type="GeneID" id="114575777"/>
<dbReference type="OrthoDB" id="10654753at2759"/>
<evidence type="ECO:0000256" key="1">
    <source>
        <dbReference type="SAM" id="MobiDB-lite"/>
    </source>
</evidence>
<dbReference type="KEGG" id="epa:114575777"/>
<reference evidence="2" key="1">
    <citation type="submission" date="2022-11" db="UniProtKB">
        <authorList>
            <consortium name="EnsemblMetazoa"/>
        </authorList>
    </citation>
    <scope>IDENTIFICATION</scope>
</reference>
<sequence>MCNNESCVSIKRNVFSPVSTYSSMALKGCSRMKIKVGETEINIVMDAYHKMGHQGWRDILHVVKEKIETSGLNSRIVDYYLEGEDSISVRRIKRIVREQLKKQAEEYRAFKTTSEGKATKSNVKEKKRTPDEKMKDKLRFFVASDSDSSLSDLKVEQEITGSSKIGKREIPDKIMRYANKMVPEDRKKRKIVEYAVSSESDSQEDQEEKKPARKNQNLRQASFEAQIAHTRMCEQAGMAMGRMANVLDKLEKKIDDM</sequence>
<dbReference type="RefSeq" id="XP_028517093.1">
    <property type="nucleotide sequence ID" value="XM_028661292.1"/>
</dbReference>
<dbReference type="Proteomes" id="UP000887567">
    <property type="component" value="Unplaced"/>
</dbReference>
<proteinExistence type="predicted"/>
<dbReference type="AlphaFoldDB" id="A0A913YPX0"/>
<evidence type="ECO:0000313" key="2">
    <source>
        <dbReference type="EnsemblMetazoa" id="XP_028517093.1"/>
    </source>
</evidence>
<protein>
    <submittedName>
        <fullName evidence="2">Uncharacterized protein</fullName>
    </submittedName>
</protein>
<feature type="region of interest" description="Disordered" evidence="1">
    <location>
        <begin position="195"/>
        <end position="219"/>
    </location>
</feature>
<name>A0A913YPX0_EXADI</name>
<keyword evidence="3" id="KW-1185">Reference proteome</keyword>